<keyword evidence="9" id="KW-1185">Reference proteome</keyword>
<protein>
    <recommendedName>
        <fullName evidence="7">Velvet domain-containing protein</fullName>
    </recommendedName>
</protein>
<evidence type="ECO:0000256" key="6">
    <source>
        <dbReference type="SAM" id="MobiDB-lite"/>
    </source>
</evidence>
<dbReference type="GO" id="GO:0030435">
    <property type="term" value="P:sporulation resulting in formation of a cellular spore"/>
    <property type="evidence" value="ECO:0007669"/>
    <property type="project" value="UniProtKB-KW"/>
</dbReference>
<evidence type="ECO:0000256" key="1">
    <source>
        <dbReference type="ARBA" id="ARBA00004123"/>
    </source>
</evidence>
<feature type="region of interest" description="Disordered" evidence="6">
    <location>
        <begin position="129"/>
        <end position="151"/>
    </location>
</feature>
<sequence>MDRRPSDQGQQNPKLLYHLGLLKDTAACRVTAISAFPDQPPSSIPLTGYQPGSARPLTWDDMDSNSPATSSTGPKLDPMKISSVINPALGTEGYGISVPRSNKHSDIEYCLKICQQPVAARSCGFGEKDRRVIDPPPITQLTIKGPDPTEKDIDMLLHDQ</sequence>
<keyword evidence="3" id="KW-0805">Transcription regulation</keyword>
<reference evidence="8" key="1">
    <citation type="submission" date="2018-03" db="EMBL/GenBank/DDBJ databases">
        <authorList>
            <person name="Guldener U."/>
        </authorList>
    </citation>
    <scope>NUCLEOTIDE SEQUENCE</scope>
</reference>
<dbReference type="PANTHER" id="PTHR33572:SF17">
    <property type="entry name" value="SEXUAL DEVELOPMENT REGULATOR VELC"/>
    <property type="match status" value="1"/>
</dbReference>
<organism evidence="8 9">
    <name type="scientific">Fusarium torulosum</name>
    <dbReference type="NCBI Taxonomy" id="33205"/>
    <lineage>
        <taxon>Eukaryota</taxon>
        <taxon>Fungi</taxon>
        <taxon>Dikarya</taxon>
        <taxon>Ascomycota</taxon>
        <taxon>Pezizomycotina</taxon>
        <taxon>Sordariomycetes</taxon>
        <taxon>Hypocreomycetidae</taxon>
        <taxon>Hypocreales</taxon>
        <taxon>Nectriaceae</taxon>
        <taxon>Fusarium</taxon>
    </lineage>
</organism>
<feature type="compositionally biased region" description="Polar residues" evidence="6">
    <location>
        <begin position="64"/>
        <end position="73"/>
    </location>
</feature>
<keyword evidence="2" id="KW-0749">Sporulation</keyword>
<gene>
    <name evidence="8" type="ORF">FTOL_12377</name>
</gene>
<dbReference type="Proteomes" id="UP001187734">
    <property type="component" value="Unassembled WGS sequence"/>
</dbReference>
<name>A0AAE8SP62_9HYPO</name>
<dbReference type="EMBL" id="ONZP01000584">
    <property type="protein sequence ID" value="SPJ87908.1"/>
    <property type="molecule type" value="Genomic_DNA"/>
</dbReference>
<dbReference type="PANTHER" id="PTHR33572">
    <property type="entry name" value="SPORE DEVELOPMENT REGULATOR VOSA"/>
    <property type="match status" value="1"/>
</dbReference>
<evidence type="ECO:0000256" key="4">
    <source>
        <dbReference type="ARBA" id="ARBA00023163"/>
    </source>
</evidence>
<comment type="caution">
    <text evidence="8">The sequence shown here is derived from an EMBL/GenBank/DDBJ whole genome shotgun (WGS) entry which is preliminary data.</text>
</comment>
<comment type="subcellular location">
    <subcellularLocation>
        <location evidence="1">Nucleus</location>
    </subcellularLocation>
</comment>
<dbReference type="AlphaFoldDB" id="A0AAE8SP62"/>
<dbReference type="InterPro" id="IPR021740">
    <property type="entry name" value="Velvet"/>
</dbReference>
<dbReference type="InterPro" id="IPR037525">
    <property type="entry name" value="Velvet_dom"/>
</dbReference>
<evidence type="ECO:0000313" key="8">
    <source>
        <dbReference type="EMBL" id="SPJ87908.1"/>
    </source>
</evidence>
<evidence type="ECO:0000256" key="2">
    <source>
        <dbReference type="ARBA" id="ARBA00022969"/>
    </source>
</evidence>
<evidence type="ECO:0000256" key="5">
    <source>
        <dbReference type="ARBA" id="ARBA00023242"/>
    </source>
</evidence>
<proteinExistence type="predicted"/>
<dbReference type="PROSITE" id="PS51821">
    <property type="entry name" value="VELVET"/>
    <property type="match status" value="1"/>
</dbReference>
<evidence type="ECO:0000256" key="3">
    <source>
        <dbReference type="ARBA" id="ARBA00023015"/>
    </source>
</evidence>
<dbReference type="GO" id="GO:0005634">
    <property type="term" value="C:nucleus"/>
    <property type="evidence" value="ECO:0007669"/>
    <property type="project" value="UniProtKB-SubCell"/>
</dbReference>
<dbReference type="Pfam" id="PF11754">
    <property type="entry name" value="Velvet"/>
    <property type="match status" value="1"/>
</dbReference>
<evidence type="ECO:0000259" key="7">
    <source>
        <dbReference type="PROSITE" id="PS51821"/>
    </source>
</evidence>
<feature type="region of interest" description="Disordered" evidence="6">
    <location>
        <begin position="39"/>
        <end position="79"/>
    </location>
</feature>
<evidence type="ECO:0000313" key="9">
    <source>
        <dbReference type="Proteomes" id="UP001187734"/>
    </source>
</evidence>
<keyword evidence="5" id="KW-0539">Nucleus</keyword>
<accession>A0AAE8SP62</accession>
<feature type="domain" description="Velvet" evidence="7">
    <location>
        <begin position="104"/>
        <end position="160"/>
    </location>
</feature>
<dbReference type="Gene3D" id="2.60.40.3960">
    <property type="entry name" value="Velvet domain"/>
    <property type="match status" value="1"/>
</dbReference>
<dbReference type="InterPro" id="IPR038491">
    <property type="entry name" value="Velvet_dom_sf"/>
</dbReference>
<keyword evidence="4" id="KW-0804">Transcription</keyword>